<sequence>MRLEEGEETIPKGRNTLKAFQISSGCSKARDFAYPLVGEAVPLYGPWIKAFVPSRSCFDTRGPTLIRHLGGRPKSLSRISNNQAVGTDIRDVHGTVGSGAASTGTNDERINAKTPGMNAKETTVKLVDVSVLRESGSKKRKAVGNVSPILIQADDSVTGDNEVSKTREVGGTFSIGSSSPVAKAITPKKSRSHSFVWKGILNARDIVANGSCSIIVNGESIDIWWKLWIPWMNYGEFRAVMENIRTIAPGLTCVADLLYRRSRSWNIGYLRFLFGNVLGEEIGKIQIVKNGEEDFIVWKNSKLENFSVKGAYWDAQLHRFGDANHLWGWIWNAKVHPRLSMMLWRVCAKALPTGDIFNQPHHNNCCFCGASRESPMDLFAMCSFANALWFGCPFPM</sequence>
<keyword evidence="3" id="KW-1185">Reference proteome</keyword>
<name>A0A7J6EIS8_CANSA</name>
<evidence type="ECO:0000259" key="1">
    <source>
        <dbReference type="Pfam" id="PF13966"/>
    </source>
</evidence>
<comment type="caution">
    <text evidence="2">The sequence shown here is derived from an EMBL/GenBank/DDBJ whole genome shotgun (WGS) entry which is preliminary data.</text>
</comment>
<evidence type="ECO:0000313" key="2">
    <source>
        <dbReference type="EMBL" id="KAF4358254.1"/>
    </source>
</evidence>
<dbReference type="AlphaFoldDB" id="A0A7J6EIS8"/>
<feature type="domain" description="Reverse transcriptase zinc-binding" evidence="1">
    <location>
        <begin position="306"/>
        <end position="389"/>
    </location>
</feature>
<organism evidence="2 3">
    <name type="scientific">Cannabis sativa</name>
    <name type="common">Hemp</name>
    <name type="synonym">Marijuana</name>
    <dbReference type="NCBI Taxonomy" id="3483"/>
    <lineage>
        <taxon>Eukaryota</taxon>
        <taxon>Viridiplantae</taxon>
        <taxon>Streptophyta</taxon>
        <taxon>Embryophyta</taxon>
        <taxon>Tracheophyta</taxon>
        <taxon>Spermatophyta</taxon>
        <taxon>Magnoliopsida</taxon>
        <taxon>eudicotyledons</taxon>
        <taxon>Gunneridae</taxon>
        <taxon>Pentapetalae</taxon>
        <taxon>rosids</taxon>
        <taxon>fabids</taxon>
        <taxon>Rosales</taxon>
        <taxon>Cannabaceae</taxon>
        <taxon>Cannabis</taxon>
    </lineage>
</organism>
<dbReference type="Pfam" id="PF13966">
    <property type="entry name" value="zf-RVT"/>
    <property type="match status" value="1"/>
</dbReference>
<gene>
    <name evidence="2" type="ORF">G4B88_030558</name>
</gene>
<dbReference type="EMBL" id="JAATIQ010000389">
    <property type="protein sequence ID" value="KAF4358254.1"/>
    <property type="molecule type" value="Genomic_DNA"/>
</dbReference>
<dbReference type="Proteomes" id="UP000583929">
    <property type="component" value="Unassembled WGS sequence"/>
</dbReference>
<proteinExistence type="predicted"/>
<protein>
    <recommendedName>
        <fullName evidence="1">Reverse transcriptase zinc-binding domain-containing protein</fullName>
    </recommendedName>
</protein>
<accession>A0A7J6EIS8</accession>
<reference evidence="2 3" key="1">
    <citation type="journal article" date="2020" name="bioRxiv">
        <title>Sequence and annotation of 42 cannabis genomes reveals extensive copy number variation in cannabinoid synthesis and pathogen resistance genes.</title>
        <authorList>
            <person name="Mckernan K.J."/>
            <person name="Helbert Y."/>
            <person name="Kane L.T."/>
            <person name="Ebling H."/>
            <person name="Zhang L."/>
            <person name="Liu B."/>
            <person name="Eaton Z."/>
            <person name="Mclaughlin S."/>
            <person name="Kingan S."/>
            <person name="Baybayan P."/>
            <person name="Concepcion G."/>
            <person name="Jordan M."/>
            <person name="Riva A."/>
            <person name="Barbazuk W."/>
            <person name="Harkins T."/>
        </authorList>
    </citation>
    <scope>NUCLEOTIDE SEQUENCE [LARGE SCALE GENOMIC DNA]</scope>
    <source>
        <strain evidence="3">cv. Jamaican Lion 4</strain>
        <tissue evidence="2">Leaf</tissue>
    </source>
</reference>
<dbReference type="InterPro" id="IPR026960">
    <property type="entry name" value="RVT-Znf"/>
</dbReference>
<evidence type="ECO:0000313" key="3">
    <source>
        <dbReference type="Proteomes" id="UP000583929"/>
    </source>
</evidence>